<reference evidence="2 3" key="1">
    <citation type="journal article" date="2014" name="Genome Biol. Evol.">
        <title>Extensive gene acquisition in the extremely psychrophilic bacterial species Psychroflexus torquis and the link to sea-ice ecosystem specialism.</title>
        <authorList>
            <person name="Feng S."/>
            <person name="Powell S.M."/>
            <person name="Wilson R."/>
            <person name="Bowman J.P."/>
        </authorList>
    </citation>
    <scope>NUCLEOTIDE SEQUENCE [LARGE SCALE GENOMIC DNA]</scope>
    <source>
        <strain evidence="2 3">ACAM 44</strain>
    </source>
</reference>
<dbReference type="EMBL" id="APLF01000001">
    <property type="protein sequence ID" value="EMY82523.1"/>
    <property type="molecule type" value="Genomic_DNA"/>
</dbReference>
<accession>N1X396</accession>
<protein>
    <submittedName>
        <fullName evidence="2">Uncharacterized protein</fullName>
    </submittedName>
</protein>
<name>N1X396_9FLAO</name>
<evidence type="ECO:0000313" key="2">
    <source>
        <dbReference type="EMBL" id="EMY82523.1"/>
    </source>
</evidence>
<feature type="signal peptide" evidence="1">
    <location>
        <begin position="1"/>
        <end position="23"/>
    </location>
</feature>
<proteinExistence type="predicted"/>
<comment type="caution">
    <text evidence="2">The sequence shown here is derived from an EMBL/GenBank/DDBJ whole genome shotgun (WGS) entry which is preliminary data.</text>
</comment>
<dbReference type="AlphaFoldDB" id="N1X396"/>
<feature type="chain" id="PRO_5004113697" evidence="1">
    <location>
        <begin position="24"/>
        <end position="67"/>
    </location>
</feature>
<gene>
    <name evidence="2" type="ORF">pgond44_00325</name>
</gene>
<keyword evidence="1" id="KW-0732">Signal</keyword>
<evidence type="ECO:0000313" key="3">
    <source>
        <dbReference type="Proteomes" id="UP000012317"/>
    </source>
</evidence>
<evidence type="ECO:0000256" key="1">
    <source>
        <dbReference type="SAM" id="SignalP"/>
    </source>
</evidence>
<dbReference type="STRING" id="1189619.pgond44_00325"/>
<sequence length="67" mass="7396">MKILLMSFLMLPLFLFNPSTVESSEEMLGDSCTVKTNCNGDGDPDYEGVVDCKYAEDLGDQFEDSCS</sequence>
<dbReference type="Proteomes" id="UP000012317">
    <property type="component" value="Unassembled WGS sequence"/>
</dbReference>
<keyword evidence="3" id="KW-1185">Reference proteome</keyword>
<organism evidence="2 3">
    <name type="scientific">Psychroflexus gondwanensis ACAM 44</name>
    <dbReference type="NCBI Taxonomy" id="1189619"/>
    <lineage>
        <taxon>Bacteria</taxon>
        <taxon>Pseudomonadati</taxon>
        <taxon>Bacteroidota</taxon>
        <taxon>Flavobacteriia</taxon>
        <taxon>Flavobacteriales</taxon>
        <taxon>Flavobacteriaceae</taxon>
        <taxon>Psychroflexus</taxon>
    </lineage>
</organism>